<dbReference type="SMART" id="SM00220">
    <property type="entry name" value="S_TKc"/>
    <property type="match status" value="1"/>
</dbReference>
<dbReference type="PANTHER" id="PTHR24348">
    <property type="entry name" value="SERINE/THREONINE-PROTEIN KINASE UNC-51-RELATED"/>
    <property type="match status" value="1"/>
</dbReference>
<feature type="domain" description="Protein kinase" evidence="6">
    <location>
        <begin position="20"/>
        <end position="313"/>
    </location>
</feature>
<dbReference type="PANTHER" id="PTHR24348:SF22">
    <property type="entry name" value="NON-SPECIFIC SERINE_THREONINE PROTEIN KINASE"/>
    <property type="match status" value="1"/>
</dbReference>
<dbReference type="AlphaFoldDB" id="A0A1J4KZT6"/>
<dbReference type="GO" id="GO:0005776">
    <property type="term" value="C:autophagosome"/>
    <property type="evidence" value="ECO:0007669"/>
    <property type="project" value="TreeGrafter"/>
</dbReference>
<dbReference type="GeneID" id="94848618"/>
<keyword evidence="1" id="KW-0808">Transferase</keyword>
<dbReference type="InterPro" id="IPR000719">
    <property type="entry name" value="Prot_kinase_dom"/>
</dbReference>
<name>A0A1J4KZT6_9EUKA</name>
<protein>
    <recommendedName>
        <fullName evidence="6">Protein kinase domain-containing protein</fullName>
    </recommendedName>
</protein>
<dbReference type="GO" id="GO:0005829">
    <property type="term" value="C:cytosol"/>
    <property type="evidence" value="ECO:0007669"/>
    <property type="project" value="TreeGrafter"/>
</dbReference>
<dbReference type="RefSeq" id="XP_068369802.1">
    <property type="nucleotide sequence ID" value="XM_068513914.1"/>
</dbReference>
<evidence type="ECO:0000256" key="5">
    <source>
        <dbReference type="PROSITE-ProRule" id="PRU10141"/>
    </source>
</evidence>
<dbReference type="InterPro" id="IPR045269">
    <property type="entry name" value="Atg1-like"/>
</dbReference>
<dbReference type="Proteomes" id="UP000179807">
    <property type="component" value="Unassembled WGS sequence"/>
</dbReference>
<evidence type="ECO:0000256" key="3">
    <source>
        <dbReference type="ARBA" id="ARBA00022777"/>
    </source>
</evidence>
<keyword evidence="3" id="KW-0418">Kinase</keyword>
<dbReference type="PROSITE" id="PS00108">
    <property type="entry name" value="PROTEIN_KINASE_ST"/>
    <property type="match status" value="1"/>
</dbReference>
<keyword evidence="2 5" id="KW-0547">Nucleotide-binding</keyword>
<dbReference type="GO" id="GO:0000407">
    <property type="term" value="C:phagophore assembly site"/>
    <property type="evidence" value="ECO:0007669"/>
    <property type="project" value="TreeGrafter"/>
</dbReference>
<gene>
    <name evidence="7" type="ORF">TRFO_41668</name>
</gene>
<dbReference type="InterPro" id="IPR017441">
    <property type="entry name" value="Protein_kinase_ATP_BS"/>
</dbReference>
<accession>A0A1J4KZT6</accession>
<dbReference type="InterPro" id="IPR008271">
    <property type="entry name" value="Ser/Thr_kinase_AS"/>
</dbReference>
<dbReference type="Gene3D" id="1.10.510.10">
    <property type="entry name" value="Transferase(Phosphotransferase) domain 1"/>
    <property type="match status" value="1"/>
</dbReference>
<keyword evidence="4 5" id="KW-0067">ATP-binding</keyword>
<evidence type="ECO:0000256" key="1">
    <source>
        <dbReference type="ARBA" id="ARBA00022679"/>
    </source>
</evidence>
<keyword evidence="8" id="KW-1185">Reference proteome</keyword>
<evidence type="ECO:0000259" key="6">
    <source>
        <dbReference type="PROSITE" id="PS50011"/>
    </source>
</evidence>
<dbReference type="VEuPathDB" id="TrichDB:TRFO_41668"/>
<dbReference type="GO" id="GO:0004674">
    <property type="term" value="F:protein serine/threonine kinase activity"/>
    <property type="evidence" value="ECO:0007669"/>
    <property type="project" value="InterPro"/>
</dbReference>
<evidence type="ECO:0000256" key="2">
    <source>
        <dbReference type="ARBA" id="ARBA00022741"/>
    </source>
</evidence>
<dbReference type="Pfam" id="PF00069">
    <property type="entry name" value="Pkinase"/>
    <property type="match status" value="1"/>
</dbReference>
<organism evidence="7 8">
    <name type="scientific">Tritrichomonas foetus</name>
    <dbReference type="NCBI Taxonomy" id="1144522"/>
    <lineage>
        <taxon>Eukaryota</taxon>
        <taxon>Metamonada</taxon>
        <taxon>Parabasalia</taxon>
        <taxon>Tritrichomonadida</taxon>
        <taxon>Tritrichomonadidae</taxon>
        <taxon>Tritrichomonas</taxon>
    </lineage>
</organism>
<dbReference type="GO" id="GO:0016020">
    <property type="term" value="C:membrane"/>
    <property type="evidence" value="ECO:0007669"/>
    <property type="project" value="TreeGrafter"/>
</dbReference>
<dbReference type="Gene3D" id="3.30.200.20">
    <property type="entry name" value="Phosphorylase Kinase, domain 1"/>
    <property type="match status" value="1"/>
</dbReference>
<proteinExistence type="predicted"/>
<comment type="caution">
    <text evidence="7">The sequence shown here is derived from an EMBL/GenBank/DDBJ whole genome shotgun (WGS) entry which is preliminary data.</text>
</comment>
<feature type="binding site" evidence="5">
    <location>
        <position position="49"/>
    </location>
    <ligand>
        <name>ATP</name>
        <dbReference type="ChEBI" id="CHEBI:30616"/>
    </ligand>
</feature>
<dbReference type="SUPFAM" id="SSF56112">
    <property type="entry name" value="Protein kinase-like (PK-like)"/>
    <property type="match status" value="1"/>
</dbReference>
<evidence type="ECO:0000313" key="7">
    <source>
        <dbReference type="EMBL" id="OHT16666.1"/>
    </source>
</evidence>
<dbReference type="PROSITE" id="PS50011">
    <property type="entry name" value="PROTEIN_KINASE_DOM"/>
    <property type="match status" value="1"/>
</dbReference>
<evidence type="ECO:0000256" key="4">
    <source>
        <dbReference type="ARBA" id="ARBA00022840"/>
    </source>
</evidence>
<sequence>MKYKFILFTMKQTRKRLGDYILFEHIGAGEYGDVFRGRHIEVDFPVAIKIMKKGGINKSEVEVMRSLNHRNVTRLFDVFEEDDKVGIVMEYGGSESIESQMPLGNIDRVFSIFSQVCDALEYLHCSKKIVHRDLKACNILLDEYDRVKIGDFGFSKKFDGLLSTRCGSPLHVAPEIVKNEAYNEKADIWSLGILLYFMVTRTYPFLSSNIQQLFHQIVSSELKFPQDPGFEQARDHTNPNVHNNLNNSINWHELQKTNQQQKSEFSQQENAPEKFKYQAIEVNPMLRSLISSMLSKDPKDRPSIHEVKNHIWYHRMSHKNSCNIAPQACFRSIDLKKCIQESRQYTSPTPISKFDTFMYLKKNYIYGLNNYPLKDNQCESPDQCKSSRPCTLSDKSPNNCEFKNIIGENNLFDDDSFDKKISQLNINNNKCCEKLNQIVASNSENSVIERKICSSTFSNNCCERPIHENVETTKFEKVDNSDNKFSDFIKKLNQDPNSLCQYNTSNNDNCHNIINNLQNNTARRPIQNNKGIQNDKDIIGSPYNTIRSLKKPIVTYNSCTNVIHSNLKGALEANRNHRIIGSQPTAQYISKKMLNDPNEAYFFESQAIHASNNVSVISNVTSQANMKPVELIMLAKQKFENDTRAMKSQRKNIKLNFMRIKRPPSDAGHLIGVIQKAPSRQLPKSPIQMMSSFRPIAKF</sequence>
<dbReference type="EMBL" id="MLAK01000086">
    <property type="protein sequence ID" value="OHT16666.1"/>
    <property type="molecule type" value="Genomic_DNA"/>
</dbReference>
<evidence type="ECO:0000313" key="8">
    <source>
        <dbReference type="Proteomes" id="UP000179807"/>
    </source>
</evidence>
<dbReference type="PROSITE" id="PS00107">
    <property type="entry name" value="PROTEIN_KINASE_ATP"/>
    <property type="match status" value="1"/>
</dbReference>
<dbReference type="GO" id="GO:0010506">
    <property type="term" value="P:regulation of autophagy"/>
    <property type="evidence" value="ECO:0007669"/>
    <property type="project" value="InterPro"/>
</dbReference>
<dbReference type="GO" id="GO:0000045">
    <property type="term" value="P:autophagosome assembly"/>
    <property type="evidence" value="ECO:0007669"/>
    <property type="project" value="TreeGrafter"/>
</dbReference>
<dbReference type="InterPro" id="IPR011009">
    <property type="entry name" value="Kinase-like_dom_sf"/>
</dbReference>
<dbReference type="GO" id="GO:0005524">
    <property type="term" value="F:ATP binding"/>
    <property type="evidence" value="ECO:0007669"/>
    <property type="project" value="UniProtKB-UniRule"/>
</dbReference>
<reference evidence="7" key="1">
    <citation type="submission" date="2016-10" db="EMBL/GenBank/DDBJ databases">
        <authorList>
            <person name="Benchimol M."/>
            <person name="Almeida L.G."/>
            <person name="Vasconcelos A.T."/>
            <person name="Perreira-Neves A."/>
            <person name="Rosa I.A."/>
            <person name="Tasca T."/>
            <person name="Bogo M.R."/>
            <person name="de Souza W."/>
        </authorList>
    </citation>
    <scope>NUCLEOTIDE SEQUENCE [LARGE SCALE GENOMIC DNA]</scope>
    <source>
        <strain evidence="7">K</strain>
    </source>
</reference>